<dbReference type="GeneID" id="17322292"/>
<name>R7Q9M5_CHOCR</name>
<protein>
    <submittedName>
        <fullName evidence="1">Uncharacterized protein</fullName>
    </submittedName>
</protein>
<evidence type="ECO:0000313" key="2">
    <source>
        <dbReference type="Proteomes" id="UP000012073"/>
    </source>
</evidence>
<organism evidence="1 2">
    <name type="scientific">Chondrus crispus</name>
    <name type="common">Carrageen Irish moss</name>
    <name type="synonym">Polymorpha crispa</name>
    <dbReference type="NCBI Taxonomy" id="2769"/>
    <lineage>
        <taxon>Eukaryota</taxon>
        <taxon>Rhodophyta</taxon>
        <taxon>Florideophyceae</taxon>
        <taxon>Rhodymeniophycidae</taxon>
        <taxon>Gigartinales</taxon>
        <taxon>Gigartinaceae</taxon>
        <taxon>Chondrus</taxon>
    </lineage>
</organism>
<gene>
    <name evidence="1" type="ORF">CHC_T00003678001</name>
</gene>
<evidence type="ECO:0000313" key="1">
    <source>
        <dbReference type="EMBL" id="CDF34764.1"/>
    </source>
</evidence>
<reference evidence="2" key="1">
    <citation type="journal article" date="2013" name="Proc. Natl. Acad. Sci. U.S.A.">
        <title>Genome structure and metabolic features in the red seaweed Chondrus crispus shed light on evolution of the Archaeplastida.</title>
        <authorList>
            <person name="Collen J."/>
            <person name="Porcel B."/>
            <person name="Carre W."/>
            <person name="Ball S.G."/>
            <person name="Chaparro C."/>
            <person name="Tonon T."/>
            <person name="Barbeyron T."/>
            <person name="Michel G."/>
            <person name="Noel B."/>
            <person name="Valentin K."/>
            <person name="Elias M."/>
            <person name="Artiguenave F."/>
            <person name="Arun A."/>
            <person name="Aury J.M."/>
            <person name="Barbosa-Neto J.F."/>
            <person name="Bothwell J.H."/>
            <person name="Bouget F.Y."/>
            <person name="Brillet L."/>
            <person name="Cabello-Hurtado F."/>
            <person name="Capella-Gutierrez S."/>
            <person name="Charrier B."/>
            <person name="Cladiere L."/>
            <person name="Cock J.M."/>
            <person name="Coelho S.M."/>
            <person name="Colleoni C."/>
            <person name="Czjzek M."/>
            <person name="Da Silva C."/>
            <person name="Delage L."/>
            <person name="Denoeud F."/>
            <person name="Deschamps P."/>
            <person name="Dittami S.M."/>
            <person name="Gabaldon T."/>
            <person name="Gachon C.M."/>
            <person name="Groisillier A."/>
            <person name="Herve C."/>
            <person name="Jabbari K."/>
            <person name="Katinka M."/>
            <person name="Kloareg B."/>
            <person name="Kowalczyk N."/>
            <person name="Labadie K."/>
            <person name="Leblanc C."/>
            <person name="Lopez P.J."/>
            <person name="McLachlan D.H."/>
            <person name="Meslet-Cladiere L."/>
            <person name="Moustafa A."/>
            <person name="Nehr Z."/>
            <person name="Nyvall Collen P."/>
            <person name="Panaud O."/>
            <person name="Partensky F."/>
            <person name="Poulain J."/>
            <person name="Rensing S.A."/>
            <person name="Rousvoal S."/>
            <person name="Samson G."/>
            <person name="Symeonidi A."/>
            <person name="Weissenbach J."/>
            <person name="Zambounis A."/>
            <person name="Wincker P."/>
            <person name="Boyen C."/>
        </authorList>
    </citation>
    <scope>NUCLEOTIDE SEQUENCE [LARGE SCALE GENOMIC DNA]</scope>
    <source>
        <strain evidence="2">cv. Stackhouse</strain>
    </source>
</reference>
<dbReference type="KEGG" id="ccp:CHC_T00003678001"/>
<accession>R7Q9M5</accession>
<dbReference type="AlphaFoldDB" id="R7Q9M5"/>
<dbReference type="Gramene" id="CDF34764">
    <property type="protein sequence ID" value="CDF34764"/>
    <property type="gene ID" value="CHC_T00003678001"/>
</dbReference>
<proteinExistence type="predicted"/>
<dbReference type="Proteomes" id="UP000012073">
    <property type="component" value="Unassembled WGS sequence"/>
</dbReference>
<keyword evidence="2" id="KW-1185">Reference proteome</keyword>
<dbReference type="RefSeq" id="XP_005714583.1">
    <property type="nucleotide sequence ID" value="XM_005714526.1"/>
</dbReference>
<dbReference type="EMBL" id="HG001706">
    <property type="protein sequence ID" value="CDF34764.1"/>
    <property type="molecule type" value="Genomic_DNA"/>
</dbReference>
<sequence>MDKKGSWERGEEGGECLSCLEGVPSGLRSAIGAGRGRPVARSERHDSLMFGREKLRLWAVIAPRRVLLFMLPFSYRYGRYLLDEKLYQEECS</sequence>